<comment type="caution">
    <text evidence="1">The sequence shown here is derived from an EMBL/GenBank/DDBJ whole genome shotgun (WGS) entry which is preliminary data.</text>
</comment>
<dbReference type="EMBL" id="CAJPWZ010002711">
    <property type="protein sequence ID" value="CAG2243686.1"/>
    <property type="molecule type" value="Genomic_DNA"/>
</dbReference>
<proteinExistence type="predicted"/>
<reference evidence="1" key="1">
    <citation type="submission" date="2021-03" db="EMBL/GenBank/DDBJ databases">
        <authorList>
            <person name="Bekaert M."/>
        </authorList>
    </citation>
    <scope>NUCLEOTIDE SEQUENCE</scope>
</reference>
<protein>
    <submittedName>
        <fullName evidence="1">Uncharacterized protein</fullName>
    </submittedName>
</protein>
<name>A0A8S3UCU1_MYTED</name>
<keyword evidence="2" id="KW-1185">Reference proteome</keyword>
<dbReference type="Proteomes" id="UP000683360">
    <property type="component" value="Unassembled WGS sequence"/>
</dbReference>
<dbReference type="AlphaFoldDB" id="A0A8S3UCU1"/>
<gene>
    <name evidence="1" type="ORF">MEDL_55827</name>
</gene>
<dbReference type="SUPFAM" id="SSF63829">
    <property type="entry name" value="Calcium-dependent phosphotriesterase"/>
    <property type="match status" value="1"/>
</dbReference>
<evidence type="ECO:0000313" key="2">
    <source>
        <dbReference type="Proteomes" id="UP000683360"/>
    </source>
</evidence>
<dbReference type="OrthoDB" id="6190425at2759"/>
<organism evidence="1 2">
    <name type="scientific">Mytilus edulis</name>
    <name type="common">Blue mussel</name>
    <dbReference type="NCBI Taxonomy" id="6550"/>
    <lineage>
        <taxon>Eukaryota</taxon>
        <taxon>Metazoa</taxon>
        <taxon>Spiralia</taxon>
        <taxon>Lophotrochozoa</taxon>
        <taxon>Mollusca</taxon>
        <taxon>Bivalvia</taxon>
        <taxon>Autobranchia</taxon>
        <taxon>Pteriomorphia</taxon>
        <taxon>Mytilida</taxon>
        <taxon>Mytiloidea</taxon>
        <taxon>Mytilidae</taxon>
        <taxon>Mytilinae</taxon>
        <taxon>Mytilus</taxon>
    </lineage>
</organism>
<accession>A0A8S3UCU1</accession>
<evidence type="ECO:0000313" key="1">
    <source>
        <dbReference type="EMBL" id="CAG2243686.1"/>
    </source>
</evidence>
<sequence length="280" mass="30867">MVEITEVYDTGEVMISNLKTIKSEYFVMANDKDSTIKQFVFKDGKCEFVKSIKVPILDLTVTKEGHILASDGNSEVIYNLTGSGTESFKSIVSPRKARGIHFSGNQTLFVGFTDPTSLESGIVIFDMKSDQNQEIALKTDSGLNCLPEKIISYINGDICVIQSENFTTWNGIIVSYEIRPSLGQVKWIYKGHDHINMLKAFSPRDFVITSSGLVLTVDDLTSIIHVLSTSGNFLTFIGAREGVYSPCSLNVDIEGQLQIGSYDTNGESAKIYVAKMHSVT</sequence>